<keyword evidence="8" id="KW-0966">Cell projection</keyword>
<keyword evidence="3 7" id="KW-0732">Signal</keyword>
<evidence type="ECO:0000313" key="8">
    <source>
        <dbReference type="EMBL" id="SDG46536.1"/>
    </source>
</evidence>
<keyword evidence="7" id="KW-0449">Lipoprotein</keyword>
<dbReference type="InterPro" id="IPR000527">
    <property type="entry name" value="Flag_Lring"/>
</dbReference>
<comment type="function">
    <text evidence="1 7">Assembles around the rod to form the L-ring and probably protects the motor/basal body from shearing forces during rotation.</text>
</comment>
<dbReference type="EMBL" id="FNBP01000008">
    <property type="protein sequence ID" value="SDG46536.1"/>
    <property type="molecule type" value="Genomic_DNA"/>
</dbReference>
<name>A0A1G7UG07_9RHOB</name>
<protein>
    <recommendedName>
        <fullName evidence="7">Flagellar L-ring protein</fullName>
    </recommendedName>
    <alternativeName>
        <fullName evidence="7">Basal body L-ring protein</fullName>
    </alternativeName>
</protein>
<keyword evidence="8" id="KW-0282">Flagellum</keyword>
<evidence type="ECO:0000256" key="1">
    <source>
        <dbReference type="ARBA" id="ARBA00002591"/>
    </source>
</evidence>
<dbReference type="PANTHER" id="PTHR34933">
    <property type="entry name" value="FLAGELLAR L-RING PROTEIN"/>
    <property type="match status" value="1"/>
</dbReference>
<accession>A0A1G7UG07</accession>
<comment type="similarity">
    <text evidence="2 7">Belongs to the FlgH family.</text>
</comment>
<keyword evidence="4 7" id="KW-0472">Membrane</keyword>
<dbReference type="Pfam" id="PF02107">
    <property type="entry name" value="FlgH"/>
    <property type="match status" value="1"/>
</dbReference>
<organism evidence="8 9">
    <name type="scientific">Sulfitobacter delicatus</name>
    <dbReference type="NCBI Taxonomy" id="218672"/>
    <lineage>
        <taxon>Bacteria</taxon>
        <taxon>Pseudomonadati</taxon>
        <taxon>Pseudomonadota</taxon>
        <taxon>Alphaproteobacteria</taxon>
        <taxon>Rhodobacterales</taxon>
        <taxon>Roseobacteraceae</taxon>
        <taxon>Sulfitobacter</taxon>
    </lineage>
</organism>
<dbReference type="AlphaFoldDB" id="A0A1G7UG07"/>
<dbReference type="OrthoDB" id="9789227at2"/>
<evidence type="ECO:0000313" key="9">
    <source>
        <dbReference type="Proteomes" id="UP000199399"/>
    </source>
</evidence>
<dbReference type="PROSITE" id="PS51257">
    <property type="entry name" value="PROKAR_LIPOPROTEIN"/>
    <property type="match status" value="1"/>
</dbReference>
<dbReference type="HAMAP" id="MF_00415">
    <property type="entry name" value="FlgH"/>
    <property type="match status" value="1"/>
</dbReference>
<comment type="subunit">
    <text evidence="7">The basal body constitutes a major portion of the flagellar organelle and consists of four rings (L,P,S, and M) mounted on a central rod.</text>
</comment>
<dbReference type="PANTHER" id="PTHR34933:SF1">
    <property type="entry name" value="FLAGELLAR L-RING PROTEIN"/>
    <property type="match status" value="1"/>
</dbReference>
<dbReference type="PRINTS" id="PR01008">
    <property type="entry name" value="FLGLRINGFLGH"/>
</dbReference>
<dbReference type="GO" id="GO:0071973">
    <property type="term" value="P:bacterial-type flagellum-dependent cell motility"/>
    <property type="evidence" value="ECO:0007669"/>
    <property type="project" value="InterPro"/>
</dbReference>
<keyword evidence="5 7" id="KW-0975">Bacterial flagellum</keyword>
<dbReference type="GO" id="GO:0003774">
    <property type="term" value="F:cytoskeletal motor activity"/>
    <property type="evidence" value="ECO:0007669"/>
    <property type="project" value="InterPro"/>
</dbReference>
<evidence type="ECO:0000256" key="2">
    <source>
        <dbReference type="ARBA" id="ARBA00006929"/>
    </source>
</evidence>
<proteinExistence type="inferred from homology"/>
<reference evidence="9" key="1">
    <citation type="submission" date="2016-10" db="EMBL/GenBank/DDBJ databases">
        <authorList>
            <person name="Varghese N."/>
            <person name="Submissions S."/>
        </authorList>
    </citation>
    <scope>NUCLEOTIDE SEQUENCE [LARGE SCALE GENOMIC DNA]</scope>
    <source>
        <strain evidence="9">DSM 16477</strain>
    </source>
</reference>
<keyword evidence="8" id="KW-0969">Cilium</keyword>
<evidence type="ECO:0000256" key="7">
    <source>
        <dbReference type="HAMAP-Rule" id="MF_00415"/>
    </source>
</evidence>
<comment type="subcellular location">
    <subcellularLocation>
        <location evidence="7">Cell outer membrane</location>
        <topology evidence="7">Lipid-anchor</topology>
    </subcellularLocation>
    <subcellularLocation>
        <location evidence="7">Bacterial flagellum basal body</location>
    </subcellularLocation>
</comment>
<evidence type="ECO:0000256" key="4">
    <source>
        <dbReference type="ARBA" id="ARBA00023136"/>
    </source>
</evidence>
<dbReference type="STRING" id="218672.SAMN04489759_1085"/>
<evidence type="ECO:0000256" key="5">
    <source>
        <dbReference type="ARBA" id="ARBA00023143"/>
    </source>
</evidence>
<dbReference type="GO" id="GO:0009427">
    <property type="term" value="C:bacterial-type flagellum basal body, distal rod, L ring"/>
    <property type="evidence" value="ECO:0007669"/>
    <property type="project" value="InterPro"/>
</dbReference>
<keyword evidence="6 7" id="KW-0998">Cell outer membrane</keyword>
<gene>
    <name evidence="7" type="primary">flgH</name>
    <name evidence="8" type="ORF">SAMN04489759_1085</name>
</gene>
<sequence length="256" mass="27239">MTAAIARPTALMLGATLILSGCDAGRHFDRDPQPSPLVVDSQTIPEVARVQVPMPAVALEPPRTGSARASLFSAKHEPLFSDQRADDIGDILTVVISIDDRAQLRNSTDREREGASSIGFPTFFGYGAKIAAILPGISAADLPSGDVVEIGSASEASGSGAISRNEQIELKVAALVIDRLPNGALVVAGRQEIMVNQELRELRMAGIVRPADIRDDNTISYDKIAEARIAYGGRGTLSRAQERSYGEDAMDVILPY</sequence>
<dbReference type="RefSeq" id="WP_093743172.1">
    <property type="nucleotide sequence ID" value="NZ_FNBP01000008.1"/>
</dbReference>
<dbReference type="Proteomes" id="UP000199399">
    <property type="component" value="Unassembled WGS sequence"/>
</dbReference>
<dbReference type="GO" id="GO:0009279">
    <property type="term" value="C:cell outer membrane"/>
    <property type="evidence" value="ECO:0007669"/>
    <property type="project" value="UniProtKB-SubCell"/>
</dbReference>
<evidence type="ECO:0000256" key="6">
    <source>
        <dbReference type="ARBA" id="ARBA00023237"/>
    </source>
</evidence>
<keyword evidence="9" id="KW-1185">Reference proteome</keyword>
<evidence type="ECO:0000256" key="3">
    <source>
        <dbReference type="ARBA" id="ARBA00022729"/>
    </source>
</evidence>